<dbReference type="SUPFAM" id="SSF53098">
    <property type="entry name" value="Ribonuclease H-like"/>
    <property type="match status" value="1"/>
</dbReference>
<evidence type="ECO:0000313" key="2">
    <source>
        <dbReference type="EMBL" id="SVE46644.1"/>
    </source>
</evidence>
<evidence type="ECO:0000259" key="1">
    <source>
        <dbReference type="SMART" id="SM00474"/>
    </source>
</evidence>
<sequence>TERTPSDLDVRGVQPMRADLVGLSFSMEDGKAWYVPVGHTEGVQLPLEQVLEKLQPVLENPNIPKAAHNANYDLTVLGANGVIVNGFAFDTMLAAHLLGHKAIGLKSMSLNLLGIEMTPITDLIGSGRKAVTMDKVAIEQVSPYASADADMTFRLWGILEKQLKEEHLLELFTKVEVLLTPIIVQMQLIGIPLNVDLMGKMAISLGERLGQLEEDSYEALGHTFNLAYPKQLGD</sequence>
<gene>
    <name evidence="2" type="ORF">METZ01_LOCUS499498</name>
</gene>
<dbReference type="GO" id="GO:0003676">
    <property type="term" value="F:nucleic acid binding"/>
    <property type="evidence" value="ECO:0007669"/>
    <property type="project" value="InterPro"/>
</dbReference>
<dbReference type="InterPro" id="IPR043502">
    <property type="entry name" value="DNA/RNA_pol_sf"/>
</dbReference>
<proteinExistence type="predicted"/>
<dbReference type="GO" id="GO:0006261">
    <property type="term" value="P:DNA-templated DNA replication"/>
    <property type="evidence" value="ECO:0007669"/>
    <property type="project" value="InterPro"/>
</dbReference>
<dbReference type="InterPro" id="IPR002298">
    <property type="entry name" value="DNA_polymerase_A"/>
</dbReference>
<dbReference type="SUPFAM" id="SSF56672">
    <property type="entry name" value="DNA/RNA polymerases"/>
    <property type="match status" value="1"/>
</dbReference>
<dbReference type="SMART" id="SM00474">
    <property type="entry name" value="35EXOc"/>
    <property type="match status" value="1"/>
</dbReference>
<accession>A0A383DQN4</accession>
<feature type="non-terminal residue" evidence="2">
    <location>
        <position position="1"/>
    </location>
</feature>
<dbReference type="InterPro" id="IPR012337">
    <property type="entry name" value="RNaseH-like_sf"/>
</dbReference>
<dbReference type="GO" id="GO:0006302">
    <property type="term" value="P:double-strand break repair"/>
    <property type="evidence" value="ECO:0007669"/>
    <property type="project" value="TreeGrafter"/>
</dbReference>
<name>A0A383DQN4_9ZZZZ</name>
<reference evidence="2" key="1">
    <citation type="submission" date="2018-05" db="EMBL/GenBank/DDBJ databases">
        <authorList>
            <person name="Lanie J.A."/>
            <person name="Ng W.-L."/>
            <person name="Kazmierczak K.M."/>
            <person name="Andrzejewski T.M."/>
            <person name="Davidsen T.M."/>
            <person name="Wayne K.J."/>
            <person name="Tettelin H."/>
            <person name="Glass J.I."/>
            <person name="Rusch D."/>
            <person name="Podicherti R."/>
            <person name="Tsui H.-C.T."/>
            <person name="Winkler M.E."/>
        </authorList>
    </citation>
    <scope>NUCLEOTIDE SEQUENCE</scope>
</reference>
<dbReference type="InterPro" id="IPR002562">
    <property type="entry name" value="3'-5'_exonuclease_dom"/>
</dbReference>
<dbReference type="Pfam" id="PF01612">
    <property type="entry name" value="DNA_pol_A_exo1"/>
    <property type="match status" value="1"/>
</dbReference>
<dbReference type="EMBL" id="UINC01219256">
    <property type="protein sequence ID" value="SVE46644.1"/>
    <property type="molecule type" value="Genomic_DNA"/>
</dbReference>
<dbReference type="AlphaFoldDB" id="A0A383DQN4"/>
<dbReference type="InterPro" id="IPR036397">
    <property type="entry name" value="RNaseH_sf"/>
</dbReference>
<dbReference type="CDD" id="cd06139">
    <property type="entry name" value="DNA_polA_I_Ecoli_like_exo"/>
    <property type="match status" value="1"/>
</dbReference>
<organism evidence="2">
    <name type="scientific">marine metagenome</name>
    <dbReference type="NCBI Taxonomy" id="408172"/>
    <lineage>
        <taxon>unclassified sequences</taxon>
        <taxon>metagenomes</taxon>
        <taxon>ecological metagenomes</taxon>
    </lineage>
</organism>
<dbReference type="GO" id="GO:0008408">
    <property type="term" value="F:3'-5' exonuclease activity"/>
    <property type="evidence" value="ECO:0007669"/>
    <property type="project" value="InterPro"/>
</dbReference>
<dbReference type="GO" id="GO:0003887">
    <property type="term" value="F:DNA-directed DNA polymerase activity"/>
    <property type="evidence" value="ECO:0007669"/>
    <property type="project" value="InterPro"/>
</dbReference>
<protein>
    <recommendedName>
        <fullName evidence="1">3'-5' exonuclease domain-containing protein</fullName>
    </recommendedName>
</protein>
<dbReference type="Gene3D" id="3.30.420.10">
    <property type="entry name" value="Ribonuclease H-like superfamily/Ribonuclease H"/>
    <property type="match status" value="1"/>
</dbReference>
<feature type="domain" description="3'-5' exonuclease" evidence="1">
    <location>
        <begin position="1"/>
        <end position="164"/>
    </location>
</feature>
<dbReference type="PANTHER" id="PTHR10133:SF27">
    <property type="entry name" value="DNA POLYMERASE NU"/>
    <property type="match status" value="1"/>
</dbReference>
<dbReference type="PANTHER" id="PTHR10133">
    <property type="entry name" value="DNA POLYMERASE I"/>
    <property type="match status" value="1"/>
</dbReference>
<feature type="non-terminal residue" evidence="2">
    <location>
        <position position="234"/>
    </location>
</feature>